<comment type="caution">
    <text evidence="1">The sequence shown here is derived from an EMBL/GenBank/DDBJ whole genome shotgun (WGS) entry which is preliminary data.</text>
</comment>
<reference evidence="1" key="1">
    <citation type="submission" date="2020-11" db="EMBL/GenBank/DDBJ databases">
        <title>Sequencing the genomes of 1000 actinobacteria strains.</title>
        <authorList>
            <person name="Klenk H.-P."/>
        </authorList>
    </citation>
    <scope>NUCLEOTIDE SEQUENCE</scope>
    <source>
        <strain evidence="1">DSM 45356</strain>
    </source>
</reference>
<evidence type="ECO:0008006" key="3">
    <source>
        <dbReference type="Google" id="ProtNLM"/>
    </source>
</evidence>
<dbReference type="SUPFAM" id="SSF56112">
    <property type="entry name" value="Protein kinase-like (PK-like)"/>
    <property type="match status" value="1"/>
</dbReference>
<evidence type="ECO:0000313" key="2">
    <source>
        <dbReference type="Proteomes" id="UP000622552"/>
    </source>
</evidence>
<keyword evidence="2" id="KW-1185">Reference proteome</keyword>
<proteinExistence type="predicted"/>
<gene>
    <name evidence="1" type="ORF">IW245_002231</name>
</gene>
<accession>A0A8J7KW26</accession>
<sequence>MHQRVIDGLYRDLAAKASMGVLRREPLRVWRLSGVERLHLADGSTAIFKYAAEPFTGEDRALRLADENGVPVPELHTSDVQEHTLGMIMEDRGPETRDATDTDGAQAAARLHTVPPLPDLATLDQTRLAGLVDRSLTRLTTLTAAGRWTSVEDLASMLTALSTASNRLSTGAELAPFGLCHSEFHPTSLHISETGWRLLDFARAFNGPGLLDLASWHGTNDDPDPAKLRHLLGAYVAAGGHRDTLATRGGLLAENWALGWHRIWAIAWYLDQSVRWINDPESDPAYIDATRRHLREAVQLLAV</sequence>
<protein>
    <recommendedName>
        <fullName evidence="3">Aminoglycoside phosphotransferase</fullName>
    </recommendedName>
</protein>
<organism evidence="1 2">
    <name type="scientific">Longispora fulva</name>
    <dbReference type="NCBI Taxonomy" id="619741"/>
    <lineage>
        <taxon>Bacteria</taxon>
        <taxon>Bacillati</taxon>
        <taxon>Actinomycetota</taxon>
        <taxon>Actinomycetes</taxon>
        <taxon>Micromonosporales</taxon>
        <taxon>Micromonosporaceae</taxon>
        <taxon>Longispora</taxon>
    </lineage>
</organism>
<dbReference type="EMBL" id="JADOUF010000001">
    <property type="protein sequence ID" value="MBG6136037.1"/>
    <property type="molecule type" value="Genomic_DNA"/>
</dbReference>
<dbReference type="AlphaFoldDB" id="A0A8J7KW26"/>
<name>A0A8J7KW26_9ACTN</name>
<dbReference type="RefSeq" id="WP_197003077.1">
    <property type="nucleotide sequence ID" value="NZ_BONS01000001.1"/>
</dbReference>
<dbReference type="Proteomes" id="UP000622552">
    <property type="component" value="Unassembled WGS sequence"/>
</dbReference>
<evidence type="ECO:0000313" key="1">
    <source>
        <dbReference type="EMBL" id="MBG6136037.1"/>
    </source>
</evidence>
<dbReference type="InterPro" id="IPR011009">
    <property type="entry name" value="Kinase-like_dom_sf"/>
</dbReference>